<dbReference type="InParanoid" id="Q23NG6"/>
<dbReference type="KEGG" id="tet:TTHERM_00753580"/>
<dbReference type="RefSeq" id="XP_001018353.1">
    <property type="nucleotide sequence ID" value="XM_001018353.3"/>
</dbReference>
<accession>Q23NG6</accession>
<name>Q23NG6_TETTS</name>
<feature type="chain" id="PRO_5004201845" evidence="2">
    <location>
        <begin position="20"/>
        <end position="128"/>
    </location>
</feature>
<keyword evidence="1" id="KW-1133">Transmembrane helix</keyword>
<keyword evidence="1 3" id="KW-0812">Transmembrane</keyword>
<evidence type="ECO:0000256" key="1">
    <source>
        <dbReference type="SAM" id="Phobius"/>
    </source>
</evidence>
<dbReference type="AlphaFoldDB" id="Q23NG6"/>
<dbReference type="Proteomes" id="UP000009168">
    <property type="component" value="Unassembled WGS sequence"/>
</dbReference>
<dbReference type="GeneID" id="7837515"/>
<feature type="transmembrane region" description="Helical" evidence="1">
    <location>
        <begin position="105"/>
        <end position="126"/>
    </location>
</feature>
<organism evidence="3 4">
    <name type="scientific">Tetrahymena thermophila (strain SB210)</name>
    <dbReference type="NCBI Taxonomy" id="312017"/>
    <lineage>
        <taxon>Eukaryota</taxon>
        <taxon>Sar</taxon>
        <taxon>Alveolata</taxon>
        <taxon>Ciliophora</taxon>
        <taxon>Intramacronucleata</taxon>
        <taxon>Oligohymenophorea</taxon>
        <taxon>Hymenostomatida</taxon>
        <taxon>Tetrahymenina</taxon>
        <taxon>Tetrahymenidae</taxon>
        <taxon>Tetrahymena</taxon>
    </lineage>
</organism>
<evidence type="ECO:0000313" key="3">
    <source>
        <dbReference type="EMBL" id="EAR98108.1"/>
    </source>
</evidence>
<protein>
    <submittedName>
        <fullName evidence="3">Transmembrane protein, putative</fullName>
    </submittedName>
</protein>
<keyword evidence="4" id="KW-1185">Reference proteome</keyword>
<evidence type="ECO:0000256" key="2">
    <source>
        <dbReference type="SAM" id="SignalP"/>
    </source>
</evidence>
<keyword evidence="1" id="KW-0472">Membrane</keyword>
<dbReference type="HOGENOM" id="CLU_1964014_0_0_1"/>
<gene>
    <name evidence="3" type="ORF">TTHERM_00753580</name>
</gene>
<evidence type="ECO:0000313" key="4">
    <source>
        <dbReference type="Proteomes" id="UP000009168"/>
    </source>
</evidence>
<dbReference type="EMBL" id="GG662655">
    <property type="protein sequence ID" value="EAR98108.1"/>
    <property type="molecule type" value="Genomic_DNA"/>
</dbReference>
<reference evidence="4" key="1">
    <citation type="journal article" date="2006" name="PLoS Biol.">
        <title>Macronuclear genome sequence of the ciliate Tetrahymena thermophila, a model eukaryote.</title>
        <authorList>
            <person name="Eisen J.A."/>
            <person name="Coyne R.S."/>
            <person name="Wu M."/>
            <person name="Wu D."/>
            <person name="Thiagarajan M."/>
            <person name="Wortman J.R."/>
            <person name="Badger J.H."/>
            <person name="Ren Q."/>
            <person name="Amedeo P."/>
            <person name="Jones K.M."/>
            <person name="Tallon L.J."/>
            <person name="Delcher A.L."/>
            <person name="Salzberg S.L."/>
            <person name="Silva J.C."/>
            <person name="Haas B.J."/>
            <person name="Majoros W.H."/>
            <person name="Farzad M."/>
            <person name="Carlton J.M."/>
            <person name="Smith R.K. Jr."/>
            <person name="Garg J."/>
            <person name="Pearlman R.E."/>
            <person name="Karrer K.M."/>
            <person name="Sun L."/>
            <person name="Manning G."/>
            <person name="Elde N.C."/>
            <person name="Turkewitz A.P."/>
            <person name="Asai D.J."/>
            <person name="Wilkes D.E."/>
            <person name="Wang Y."/>
            <person name="Cai H."/>
            <person name="Collins K."/>
            <person name="Stewart B.A."/>
            <person name="Lee S.R."/>
            <person name="Wilamowska K."/>
            <person name="Weinberg Z."/>
            <person name="Ruzzo W.L."/>
            <person name="Wloga D."/>
            <person name="Gaertig J."/>
            <person name="Frankel J."/>
            <person name="Tsao C.-C."/>
            <person name="Gorovsky M.A."/>
            <person name="Keeling P.J."/>
            <person name="Waller R.F."/>
            <person name="Patron N.J."/>
            <person name="Cherry J.M."/>
            <person name="Stover N.A."/>
            <person name="Krieger C.J."/>
            <person name="del Toro C."/>
            <person name="Ryder H.F."/>
            <person name="Williamson S.C."/>
            <person name="Barbeau R.A."/>
            <person name="Hamilton E.P."/>
            <person name="Orias E."/>
        </authorList>
    </citation>
    <scope>NUCLEOTIDE SEQUENCE [LARGE SCALE GENOMIC DNA]</scope>
    <source>
        <strain evidence="4">SB210</strain>
    </source>
</reference>
<proteinExistence type="predicted"/>
<feature type="signal peptide" evidence="2">
    <location>
        <begin position="1"/>
        <end position="19"/>
    </location>
</feature>
<keyword evidence="2" id="KW-0732">Signal</keyword>
<sequence>MKQFALLFLAFVAITTVNAYISKDQIYQFNNCTEKIQLPCDRSNTDCLKQKAKVEDCLDYCFDGNWNTLSMGDVNNCYQDQCIPYAKNSTQSTVRTYASQLGYCLSSGIISFAFILLAVIVSVLFVQH</sequence>